<dbReference type="AlphaFoldDB" id="A0A8T2TR39"/>
<feature type="repeat" description="PPR" evidence="2">
    <location>
        <begin position="422"/>
        <end position="456"/>
    </location>
</feature>
<evidence type="ECO:0008006" key="5">
    <source>
        <dbReference type="Google" id="ProtNLM"/>
    </source>
</evidence>
<dbReference type="PANTHER" id="PTHR47928:SF146">
    <property type="entry name" value="DYW DOMAIN-CONTAINING PROTEIN"/>
    <property type="match status" value="1"/>
</dbReference>
<sequence>MDMSQSAFDKLDAPTVQSWNALLINYVRWGIPRQALLLYEQHKGEFIGISAYAFVDLLKACTQLKDVHTGTGLHAHMEKMGLFKGDLFVGSSLVDMYIKCDCLIQAKKTFDEYLERDVVLWTALIAGYVESGQPEGALECFEQMQMDSVPPNEITLIFCLKACGIIGAIEKAQEVHAEIERRGLLHENISLNNALVDTFSKCGWLATAEELLYRISERNVISWTSLLAGYVEHGFGVEGLDCFWKMRHQCVLPDAAMYVCCLRACGIEGSVLIGKALHVEIDSQGVLASNIFIGTTLVDMYVNFGFLASAEIVSDNLSLRNSTIWNALVAGYVEHDRSREALCCFDRMQAEGVLADIVTYVCCLKACANIGAPDKAQELHAEMERRGLLHSNIAANTLLDVYMKCGCFSLAREVFDRFHCHDVIPWTSLIVGYVEHGDSESALKCYQQMQIEGISPDTVALTYGLKACGRIKSSDSGKQLHTQIERFVAPCKVDTIVGNALVGMYANTGLLAKSEQEFEALGVRTVVSWNAMITACVEHGHFDKALGYFWQMQDEGISPNSITLLNALRASINTGAMDKVQYLYEAIDKQDLIRKDPTIGTALIQIYAKSGLITRAQEVFDKLSVRDVVAWTSLIAGYSECEQYEKAIACYDRSKLEDVLSNTVTYVCSLKACGAIGAIEKAAELHAEIERQGLLNNDLVGNTLIHLYAKGGNLEKAKEVFDRLQFRDVVTWTTLMSAYVQHGTKKDISWALSSMLAQNVKPDSVTFVVVLTACSRAGEWKQSQTYFNIMSERFGIIPLFTHQSCLIHLLGCTGYLNEAMAVVNDMPCFLDLVPWHAVLAACIKAGNEELGTQVFNSALSLNKMISSSNNFSES</sequence>
<dbReference type="FunFam" id="1.25.40.10:FF:000344">
    <property type="entry name" value="Pentatricopeptide repeat-containing protein"/>
    <property type="match status" value="2"/>
</dbReference>
<accession>A0A8T2TR39</accession>
<keyword evidence="1" id="KW-0677">Repeat</keyword>
<feature type="repeat" description="PPR" evidence="2">
    <location>
        <begin position="728"/>
        <end position="762"/>
    </location>
</feature>
<proteinExistence type="predicted"/>
<dbReference type="Pfam" id="PF13041">
    <property type="entry name" value="PPR_2"/>
    <property type="match status" value="5"/>
</dbReference>
<evidence type="ECO:0000313" key="4">
    <source>
        <dbReference type="Proteomes" id="UP000825935"/>
    </source>
</evidence>
<dbReference type="EMBL" id="CM035417">
    <property type="protein sequence ID" value="KAH7424253.1"/>
    <property type="molecule type" value="Genomic_DNA"/>
</dbReference>
<dbReference type="Proteomes" id="UP000825935">
    <property type="component" value="Chromosome 12"/>
</dbReference>
<dbReference type="OrthoDB" id="185373at2759"/>
<feature type="repeat" description="PPR" evidence="2">
    <location>
        <begin position="219"/>
        <end position="253"/>
    </location>
</feature>
<feature type="repeat" description="PPR" evidence="2">
    <location>
        <begin position="525"/>
        <end position="559"/>
    </location>
</feature>
<evidence type="ECO:0000256" key="2">
    <source>
        <dbReference type="PROSITE-ProRule" id="PRU00708"/>
    </source>
</evidence>
<organism evidence="3 4">
    <name type="scientific">Ceratopteris richardii</name>
    <name type="common">Triangle waterfern</name>
    <dbReference type="NCBI Taxonomy" id="49495"/>
    <lineage>
        <taxon>Eukaryota</taxon>
        <taxon>Viridiplantae</taxon>
        <taxon>Streptophyta</taxon>
        <taxon>Embryophyta</taxon>
        <taxon>Tracheophyta</taxon>
        <taxon>Polypodiopsida</taxon>
        <taxon>Polypodiidae</taxon>
        <taxon>Polypodiales</taxon>
        <taxon>Pteridineae</taxon>
        <taxon>Pteridaceae</taxon>
        <taxon>Parkerioideae</taxon>
        <taxon>Ceratopteris</taxon>
    </lineage>
</organism>
<dbReference type="InterPro" id="IPR002885">
    <property type="entry name" value="PPR_rpt"/>
</dbReference>
<dbReference type="PANTHER" id="PTHR47928">
    <property type="entry name" value="REPEAT-CONTAINING PROTEIN, PUTATIVE-RELATED"/>
    <property type="match status" value="1"/>
</dbReference>
<dbReference type="GO" id="GO:0048731">
    <property type="term" value="P:system development"/>
    <property type="evidence" value="ECO:0007669"/>
    <property type="project" value="UniProtKB-ARBA"/>
</dbReference>
<feature type="repeat" description="PPR" evidence="2">
    <location>
        <begin position="356"/>
        <end position="390"/>
    </location>
</feature>
<gene>
    <name evidence="3" type="ORF">KP509_12G097500</name>
</gene>
<dbReference type="Pfam" id="PF01535">
    <property type="entry name" value="PPR"/>
    <property type="match status" value="5"/>
</dbReference>
<comment type="caution">
    <text evidence="3">The sequence shown here is derived from an EMBL/GenBank/DDBJ whole genome shotgun (WGS) entry which is preliminary data.</text>
</comment>
<dbReference type="Gene3D" id="1.25.40.10">
    <property type="entry name" value="Tetratricopeptide repeat domain"/>
    <property type="match status" value="7"/>
</dbReference>
<protein>
    <recommendedName>
        <fullName evidence="5">Pentatricopeptide repeat-containing protein</fullName>
    </recommendedName>
</protein>
<name>A0A8T2TR39_CERRI</name>
<feature type="repeat" description="PPR" evidence="2">
    <location>
        <begin position="117"/>
        <end position="151"/>
    </location>
</feature>
<dbReference type="InterPro" id="IPR011990">
    <property type="entry name" value="TPR-like_helical_dom_sf"/>
</dbReference>
<dbReference type="PROSITE" id="PS51375">
    <property type="entry name" value="PPR"/>
    <property type="match status" value="7"/>
</dbReference>
<evidence type="ECO:0000313" key="3">
    <source>
        <dbReference type="EMBL" id="KAH7424253.1"/>
    </source>
</evidence>
<dbReference type="FunFam" id="1.25.40.10:FF:000158">
    <property type="entry name" value="pentatricopeptide repeat-containing protein At2g33680"/>
    <property type="match status" value="1"/>
</dbReference>
<dbReference type="NCBIfam" id="TIGR00756">
    <property type="entry name" value="PPR"/>
    <property type="match status" value="6"/>
</dbReference>
<feature type="repeat" description="PPR" evidence="2">
    <location>
        <begin position="321"/>
        <end position="355"/>
    </location>
</feature>
<keyword evidence="4" id="KW-1185">Reference proteome</keyword>
<reference evidence="3" key="1">
    <citation type="submission" date="2021-08" db="EMBL/GenBank/DDBJ databases">
        <title>WGS assembly of Ceratopteris richardii.</title>
        <authorList>
            <person name="Marchant D.B."/>
            <person name="Chen G."/>
            <person name="Jenkins J."/>
            <person name="Shu S."/>
            <person name="Leebens-Mack J."/>
            <person name="Grimwood J."/>
            <person name="Schmutz J."/>
            <person name="Soltis P."/>
            <person name="Soltis D."/>
            <person name="Chen Z.-H."/>
        </authorList>
    </citation>
    <scope>NUCLEOTIDE SEQUENCE</scope>
    <source>
        <strain evidence="3">Whitten #5841</strain>
        <tissue evidence="3">Leaf</tissue>
    </source>
</reference>
<dbReference type="InterPro" id="IPR050421">
    <property type="entry name" value="PPR"/>
</dbReference>
<evidence type="ECO:0000256" key="1">
    <source>
        <dbReference type="ARBA" id="ARBA00022737"/>
    </source>
</evidence>